<dbReference type="HAMAP" id="MF_01925">
    <property type="entry name" value="P5C_reductase"/>
    <property type="match status" value="1"/>
</dbReference>
<dbReference type="Gene3D" id="1.10.3730.10">
    <property type="entry name" value="ProC C-terminal domain-like"/>
    <property type="match status" value="1"/>
</dbReference>
<protein>
    <recommendedName>
        <fullName evidence="4 5">Pyrroline-5-carboxylate reductase</fullName>
        <shortName evidence="4">P5C reductase</shortName>
        <shortName evidence="4">P5CR</shortName>
        <ecNumber evidence="4 5">1.5.1.2</ecNumber>
    </recommendedName>
    <alternativeName>
        <fullName evidence="4">PCA reductase</fullName>
    </alternativeName>
</protein>
<name>W6AAF7_9MOLU</name>
<dbReference type="Proteomes" id="UP000019265">
    <property type="component" value="Chromosome"/>
</dbReference>
<dbReference type="UniPathway" id="UPA00098">
    <property type="reaction ID" value="UER00361"/>
</dbReference>
<dbReference type="SUPFAM" id="SSF51735">
    <property type="entry name" value="NAD(P)-binding Rossmann-fold domains"/>
    <property type="match status" value="1"/>
</dbReference>
<dbReference type="InterPro" id="IPR000304">
    <property type="entry name" value="Pyrroline-COOH_reductase"/>
</dbReference>
<dbReference type="Pfam" id="PF03807">
    <property type="entry name" value="F420_oxidored"/>
    <property type="match status" value="1"/>
</dbReference>
<dbReference type="Gene3D" id="3.40.50.720">
    <property type="entry name" value="NAD(P)-binding Rossmann-like Domain"/>
    <property type="match status" value="1"/>
</dbReference>
<keyword evidence="10" id="KW-1185">Reference proteome</keyword>
<dbReference type="SUPFAM" id="SSF48179">
    <property type="entry name" value="6-phosphogluconate dehydrogenase C-terminal domain-like"/>
    <property type="match status" value="1"/>
</dbReference>
<dbReference type="GO" id="GO:0055129">
    <property type="term" value="P:L-proline biosynthetic process"/>
    <property type="evidence" value="ECO:0007669"/>
    <property type="project" value="UniProtKB-UniRule"/>
</dbReference>
<evidence type="ECO:0000313" key="9">
    <source>
        <dbReference type="EMBL" id="AHI54168.1"/>
    </source>
</evidence>
<keyword evidence="3 4" id="KW-0560">Oxidoreductase</keyword>
<keyword evidence="2 4" id="KW-0521">NADP</keyword>
<dbReference type="PIRSF" id="PIRSF000193">
    <property type="entry name" value="Pyrrol-5-carb_rd"/>
    <property type="match status" value="1"/>
</dbReference>
<feature type="domain" description="Pyrroline-5-carboxylate reductase catalytic N-terminal" evidence="7">
    <location>
        <begin position="5"/>
        <end position="99"/>
    </location>
</feature>
<dbReference type="EC" id="1.5.1.2" evidence="4 5"/>
<accession>W6AAF7</accession>
<dbReference type="InterPro" id="IPR036291">
    <property type="entry name" value="NAD(P)-bd_dom_sf"/>
</dbReference>
<keyword evidence="4" id="KW-0641">Proline biosynthesis</keyword>
<gene>
    <name evidence="4" type="primary">proC</name>
    <name evidence="9" type="ORF">SSABA_v1c07660</name>
</gene>
<dbReference type="GO" id="GO:0004735">
    <property type="term" value="F:pyrroline-5-carboxylate reductase activity"/>
    <property type="evidence" value="ECO:0007669"/>
    <property type="project" value="UniProtKB-UniRule"/>
</dbReference>
<evidence type="ECO:0000259" key="7">
    <source>
        <dbReference type="Pfam" id="PF03807"/>
    </source>
</evidence>
<dbReference type="EMBL" id="CP006934">
    <property type="protein sequence ID" value="AHI54168.1"/>
    <property type="molecule type" value="Genomic_DNA"/>
</dbReference>
<comment type="function">
    <text evidence="4">Catalyzes the reduction of 1-pyrroline-5-carboxylate (PCA) to L-proline.</text>
</comment>
<evidence type="ECO:0000256" key="6">
    <source>
        <dbReference type="PIRSR" id="PIRSR000193-1"/>
    </source>
</evidence>
<organism evidence="9 10">
    <name type="scientific">Spiroplasma sabaudiense Ar-1343</name>
    <dbReference type="NCBI Taxonomy" id="1276257"/>
    <lineage>
        <taxon>Bacteria</taxon>
        <taxon>Bacillati</taxon>
        <taxon>Mycoplasmatota</taxon>
        <taxon>Mollicutes</taxon>
        <taxon>Entomoplasmatales</taxon>
        <taxon>Spiroplasmataceae</taxon>
        <taxon>Spiroplasma</taxon>
    </lineage>
</organism>
<dbReference type="RefSeq" id="WP_025251305.1">
    <property type="nucleotide sequence ID" value="NZ_CP006934.1"/>
</dbReference>
<dbReference type="KEGG" id="ssab:SSABA_v1c07660"/>
<dbReference type="GO" id="GO:0005737">
    <property type="term" value="C:cytoplasm"/>
    <property type="evidence" value="ECO:0007669"/>
    <property type="project" value="UniProtKB-SubCell"/>
</dbReference>
<feature type="binding site" evidence="6">
    <location>
        <begin position="9"/>
        <end position="14"/>
    </location>
    <ligand>
        <name>NADP(+)</name>
        <dbReference type="ChEBI" id="CHEBI:58349"/>
    </ligand>
</feature>
<keyword evidence="4" id="KW-0963">Cytoplasm</keyword>
<dbReference type="InterPro" id="IPR029036">
    <property type="entry name" value="P5CR_dimer"/>
</dbReference>
<dbReference type="eggNOG" id="COG0345">
    <property type="taxonomic scope" value="Bacteria"/>
</dbReference>
<dbReference type="InterPro" id="IPR008927">
    <property type="entry name" value="6-PGluconate_DH-like_C_sf"/>
</dbReference>
<comment type="catalytic activity">
    <reaction evidence="4">
        <text>L-proline + NAD(+) = (S)-1-pyrroline-5-carboxylate + NADH + 2 H(+)</text>
        <dbReference type="Rhea" id="RHEA:14105"/>
        <dbReference type="ChEBI" id="CHEBI:15378"/>
        <dbReference type="ChEBI" id="CHEBI:17388"/>
        <dbReference type="ChEBI" id="CHEBI:57540"/>
        <dbReference type="ChEBI" id="CHEBI:57945"/>
        <dbReference type="ChEBI" id="CHEBI:60039"/>
        <dbReference type="EC" id="1.5.1.2"/>
    </reaction>
</comment>
<keyword evidence="4" id="KW-0028">Amino-acid biosynthesis</keyword>
<comment type="similarity">
    <text evidence="1 4">Belongs to the pyrroline-5-carboxylate reductase family.</text>
</comment>
<dbReference type="PATRIC" id="fig|1276257.3.peg.778"/>
<dbReference type="OrthoDB" id="9805754at2"/>
<evidence type="ECO:0000256" key="5">
    <source>
        <dbReference type="NCBIfam" id="TIGR00112"/>
    </source>
</evidence>
<evidence type="ECO:0000256" key="1">
    <source>
        <dbReference type="ARBA" id="ARBA00005525"/>
    </source>
</evidence>
<feature type="domain" description="Pyrroline-5-carboxylate reductase dimerisation" evidence="8">
    <location>
        <begin position="163"/>
        <end position="266"/>
    </location>
</feature>
<evidence type="ECO:0000256" key="2">
    <source>
        <dbReference type="ARBA" id="ARBA00022857"/>
    </source>
</evidence>
<dbReference type="STRING" id="1276257.SSABA_v1c07660"/>
<dbReference type="PANTHER" id="PTHR11645">
    <property type="entry name" value="PYRROLINE-5-CARBOXYLATE REDUCTASE"/>
    <property type="match status" value="1"/>
</dbReference>
<feature type="binding site" evidence="6">
    <location>
        <position position="36"/>
    </location>
    <ligand>
        <name>NADP(+)</name>
        <dbReference type="ChEBI" id="CHEBI:58349"/>
    </ligand>
</feature>
<dbReference type="PANTHER" id="PTHR11645:SF0">
    <property type="entry name" value="PYRROLINE-5-CARBOXYLATE REDUCTASE 3"/>
    <property type="match status" value="1"/>
</dbReference>
<dbReference type="InterPro" id="IPR028939">
    <property type="entry name" value="P5C_Rdtase_cat_N"/>
</dbReference>
<evidence type="ECO:0000256" key="3">
    <source>
        <dbReference type="ARBA" id="ARBA00023002"/>
    </source>
</evidence>
<sequence>MKPKKIGFIGIGNMAEAIIKGINKNCNNNYEIFGTSRSVKKIEDLVDQKMIKKIDNPELLIENSDFIFLGIKPKDSIDLLEQLSKFSIKDKTIISMVAGLPTEAIFKSLNYKSTKIIRIMPNLNAQIGQSLTAYFASWEMSELERKEIEFLLLAFGNFLEIPESSFADFTALAGSGPALILEFYKVFEKFALDKGFGKNDAKKMITNVFLPTLENYKLSNLPIDTLIDNICSPGGTTIEGINVFRERGISEVIFTAMEAIIRKSDNLI</sequence>
<dbReference type="NCBIfam" id="TIGR00112">
    <property type="entry name" value="proC"/>
    <property type="match status" value="1"/>
</dbReference>
<evidence type="ECO:0000313" key="10">
    <source>
        <dbReference type="Proteomes" id="UP000019265"/>
    </source>
</evidence>
<comment type="catalytic activity">
    <reaction evidence="4">
        <text>L-proline + NADP(+) = (S)-1-pyrroline-5-carboxylate + NADPH + 2 H(+)</text>
        <dbReference type="Rhea" id="RHEA:14109"/>
        <dbReference type="ChEBI" id="CHEBI:15378"/>
        <dbReference type="ChEBI" id="CHEBI:17388"/>
        <dbReference type="ChEBI" id="CHEBI:57783"/>
        <dbReference type="ChEBI" id="CHEBI:58349"/>
        <dbReference type="ChEBI" id="CHEBI:60039"/>
        <dbReference type="EC" id="1.5.1.2"/>
    </reaction>
</comment>
<reference evidence="9 10" key="1">
    <citation type="journal article" date="2014" name="Genome Biol. Evol.">
        <title>Molecular evolution of the substrate utilization strategies and putative virulence factors in mosquito-associated Spiroplasma species.</title>
        <authorList>
            <person name="Chang T.H."/>
            <person name="Lo W.S."/>
            <person name="Ku C."/>
            <person name="Chen L.L."/>
            <person name="Kuo C.H."/>
        </authorList>
    </citation>
    <scope>NUCLEOTIDE SEQUENCE [LARGE SCALE GENOMIC DNA]</scope>
    <source>
        <strain evidence="9">Ar-1343</strain>
    </source>
</reference>
<dbReference type="HOGENOM" id="CLU_042344_4_1_14"/>
<dbReference type="AlphaFoldDB" id="W6AAF7"/>
<dbReference type="Pfam" id="PF14748">
    <property type="entry name" value="P5CR_dimer"/>
    <property type="match status" value="1"/>
</dbReference>
<evidence type="ECO:0000256" key="4">
    <source>
        <dbReference type="HAMAP-Rule" id="MF_01925"/>
    </source>
</evidence>
<proteinExistence type="inferred from homology"/>
<comment type="pathway">
    <text evidence="4">Amino-acid biosynthesis; L-proline biosynthesis; L-proline from L-glutamate 5-semialdehyde: step 1/1.</text>
</comment>
<evidence type="ECO:0000259" key="8">
    <source>
        <dbReference type="Pfam" id="PF14748"/>
    </source>
</evidence>
<comment type="subcellular location">
    <subcellularLocation>
        <location evidence="4">Cytoplasm</location>
    </subcellularLocation>
</comment>